<evidence type="ECO:0000256" key="1">
    <source>
        <dbReference type="ARBA" id="ARBA00022428"/>
    </source>
</evidence>
<dbReference type="RefSeq" id="WP_044735455.1">
    <property type="nucleotide sequence ID" value="NZ_AP024615.1"/>
</dbReference>
<evidence type="ECO:0000313" key="12">
    <source>
        <dbReference type="Proteomes" id="UP000254069"/>
    </source>
</evidence>
<dbReference type="AlphaFoldDB" id="A0A379ZCT5"/>
<comment type="pathway">
    <text evidence="7">Quinol/quinone metabolism; 1,4-dihydroxy-2-naphthoate biosynthesis; 1,4-dihydroxy-2-naphthoate from chorismate: step 2/7.</text>
</comment>
<feature type="domain" description="Menaquinone biosynthesis protein MenD middle" evidence="10">
    <location>
        <begin position="190"/>
        <end position="403"/>
    </location>
</feature>
<dbReference type="InterPro" id="IPR004433">
    <property type="entry name" value="MenaQ_synth_MenD"/>
</dbReference>
<feature type="domain" description="Thiamine pyrophosphate enzyme N-terminal TPP-binding" evidence="9">
    <location>
        <begin position="15"/>
        <end position="119"/>
    </location>
</feature>
<comment type="cofactor">
    <cofactor evidence="7">
        <name>Mg(2+)</name>
        <dbReference type="ChEBI" id="CHEBI:18420"/>
    </cofactor>
    <cofactor evidence="7">
        <name>Mn(2+)</name>
        <dbReference type="ChEBI" id="CHEBI:29035"/>
    </cofactor>
</comment>
<comment type="cofactor">
    <cofactor evidence="7">
        <name>thiamine diphosphate</name>
        <dbReference type="ChEBI" id="CHEBI:58937"/>
    </cofactor>
    <text evidence="7">Binds 1 thiamine pyrophosphate per subunit.</text>
</comment>
<organism evidence="11 12">
    <name type="scientific">Shewanella algae</name>
    <dbReference type="NCBI Taxonomy" id="38313"/>
    <lineage>
        <taxon>Bacteria</taxon>
        <taxon>Pseudomonadati</taxon>
        <taxon>Pseudomonadota</taxon>
        <taxon>Gammaproteobacteria</taxon>
        <taxon>Alteromonadales</taxon>
        <taxon>Shewanellaceae</taxon>
        <taxon>Shewanella</taxon>
    </lineage>
</organism>
<dbReference type="InterPro" id="IPR029035">
    <property type="entry name" value="DHS-like_NAD/FAD-binding_dom"/>
</dbReference>
<dbReference type="Pfam" id="PF02776">
    <property type="entry name" value="TPP_enzyme_N"/>
    <property type="match status" value="1"/>
</dbReference>
<evidence type="ECO:0000256" key="6">
    <source>
        <dbReference type="ARBA" id="ARBA00023211"/>
    </source>
</evidence>
<evidence type="ECO:0000313" key="11">
    <source>
        <dbReference type="EMBL" id="SUI58396.1"/>
    </source>
</evidence>
<dbReference type="InterPro" id="IPR032264">
    <property type="entry name" value="MenD_middle"/>
</dbReference>
<proteinExistence type="inferred from homology"/>
<dbReference type="SUPFAM" id="SSF52518">
    <property type="entry name" value="Thiamin diphosphate-binding fold (THDP-binding)"/>
    <property type="match status" value="2"/>
</dbReference>
<dbReference type="Gene3D" id="3.40.50.970">
    <property type="match status" value="2"/>
</dbReference>
<dbReference type="CDD" id="cd07037">
    <property type="entry name" value="TPP_PYR_MenD"/>
    <property type="match status" value="1"/>
</dbReference>
<keyword evidence="1 7" id="KW-0474">Menaquinone biosynthesis</keyword>
<keyword evidence="3 7" id="KW-0479">Metal-binding</keyword>
<keyword evidence="6 7" id="KW-0464">Manganese</keyword>
<reference evidence="11 12" key="1">
    <citation type="submission" date="2018-06" db="EMBL/GenBank/DDBJ databases">
        <authorList>
            <consortium name="Pathogen Informatics"/>
            <person name="Doyle S."/>
        </authorList>
    </citation>
    <scope>NUCLEOTIDE SEQUENCE [LARGE SCALE GENOMIC DNA]</scope>
    <source>
        <strain evidence="11 12">NCTC10738</strain>
    </source>
</reference>
<comment type="catalytic activity">
    <reaction evidence="7">
        <text>isochorismate + 2-oxoglutarate + H(+) = 5-enolpyruvoyl-6-hydroxy-2-succinyl-cyclohex-3-ene-1-carboxylate + CO2</text>
        <dbReference type="Rhea" id="RHEA:25593"/>
        <dbReference type="ChEBI" id="CHEBI:15378"/>
        <dbReference type="ChEBI" id="CHEBI:16526"/>
        <dbReference type="ChEBI" id="CHEBI:16810"/>
        <dbReference type="ChEBI" id="CHEBI:29780"/>
        <dbReference type="ChEBI" id="CHEBI:58818"/>
        <dbReference type="EC" id="2.2.1.9"/>
    </reaction>
</comment>
<dbReference type="UniPathway" id="UPA00079"/>
<evidence type="ECO:0000256" key="7">
    <source>
        <dbReference type="HAMAP-Rule" id="MF_01659"/>
    </source>
</evidence>
<dbReference type="GO" id="GO:0030145">
    <property type="term" value="F:manganese ion binding"/>
    <property type="evidence" value="ECO:0007669"/>
    <property type="project" value="UniProtKB-UniRule"/>
</dbReference>
<comment type="similarity">
    <text evidence="7">Belongs to the TPP enzyme family. MenD subfamily.</text>
</comment>
<dbReference type="InterPro" id="IPR029061">
    <property type="entry name" value="THDP-binding"/>
</dbReference>
<dbReference type="Pfam" id="PF16582">
    <property type="entry name" value="TPP_enzyme_M_2"/>
    <property type="match status" value="1"/>
</dbReference>
<evidence type="ECO:0000256" key="3">
    <source>
        <dbReference type="ARBA" id="ARBA00022723"/>
    </source>
</evidence>
<dbReference type="Pfam" id="PF02775">
    <property type="entry name" value="TPP_enzyme_C"/>
    <property type="match status" value="1"/>
</dbReference>
<dbReference type="Gene3D" id="3.40.50.1220">
    <property type="entry name" value="TPP-binding domain"/>
    <property type="match status" value="1"/>
</dbReference>
<evidence type="ECO:0000256" key="4">
    <source>
        <dbReference type="ARBA" id="ARBA00022842"/>
    </source>
</evidence>
<dbReference type="EC" id="2.2.1.9" evidence="7"/>
<keyword evidence="4 7" id="KW-0460">Magnesium</keyword>
<dbReference type="EMBL" id="UGYO01000001">
    <property type="protein sequence ID" value="SUI58396.1"/>
    <property type="molecule type" value="Genomic_DNA"/>
</dbReference>
<keyword evidence="5 7" id="KW-0786">Thiamine pyrophosphate</keyword>
<dbReference type="NCBIfam" id="TIGR00173">
    <property type="entry name" value="menD"/>
    <property type="match status" value="1"/>
</dbReference>
<dbReference type="Proteomes" id="UP000254069">
    <property type="component" value="Unassembled WGS sequence"/>
</dbReference>
<evidence type="ECO:0000256" key="5">
    <source>
        <dbReference type="ARBA" id="ARBA00023052"/>
    </source>
</evidence>
<evidence type="ECO:0000259" key="9">
    <source>
        <dbReference type="Pfam" id="PF02776"/>
    </source>
</evidence>
<dbReference type="GO" id="GO:0000287">
    <property type="term" value="F:magnesium ion binding"/>
    <property type="evidence" value="ECO:0007669"/>
    <property type="project" value="UniProtKB-UniRule"/>
</dbReference>
<protein>
    <recommendedName>
        <fullName evidence="7">2-succinyl-5-enolpyruvyl-6-hydroxy-3-cyclohexene-1-carboxylate synthase</fullName>
        <shortName evidence="7">SEPHCHC synthase</shortName>
        <ecNumber evidence="7">2.2.1.9</ecNumber>
    </recommendedName>
    <alternativeName>
        <fullName evidence="7">Menaquinone biosynthesis protein MenD</fullName>
    </alternativeName>
</protein>
<sequence length="573" mass="62477">MQINSHAELNLLWGSLILEELARLGAQHVCMAPGSRSTPLTLAAARQDKLKQHLHFDERGLGFMALGLAKASRAPVAIITTSGTAVANLYPAIVEAWLTQVPLVVLSGDRPPELIACGANQAILQPAIFGQYAKQLNLPTPDLAIAPQALLTQIDEAVANQSMPVHINCMYREPLYPSSLDAPRSQAIEHYLQPLASWQQASTPYNQYAAVGMGQVPSWDTMARFVHGKGVIIAGTLDSADNPQKLVELASKLGWPLLTDAQSQLRQHPAAIGNVDQLLLNPKGRALLQQADRALVFGGRLLSKRLISYLEQQNWHQYWQVLPQQMRLDPSHKPKQIWLAELQQIAALEWPRSSSANWALELTAQNEALNELFVRQIDNGEFGEAQVIRAIAAIRTGEQQLFIGNSLPVRLYDMFAPISCCAAITYTNRGASGIDGLLASACGVANHKGQATTLVLGDLSALHDLNSLALARQAQGPLVIVILNNDGGNIFNILPVPDEQVRAHYYRLSHGLEFGYGAAMFGLPYNRVEDFQGFMDAYSEALNYNGASVIEVCVSQTQASDQIASIGQWVKQS</sequence>
<dbReference type="UniPathway" id="UPA01057">
    <property type="reaction ID" value="UER00164"/>
</dbReference>
<feature type="domain" description="Thiamine pyrophosphate enzyme TPP-binding" evidence="8">
    <location>
        <begin position="438"/>
        <end position="552"/>
    </location>
</feature>
<dbReference type="PANTHER" id="PTHR42916:SF1">
    <property type="entry name" value="PROTEIN PHYLLO, CHLOROPLASTIC"/>
    <property type="match status" value="1"/>
</dbReference>
<evidence type="ECO:0000259" key="8">
    <source>
        <dbReference type="Pfam" id="PF02775"/>
    </source>
</evidence>
<keyword evidence="12" id="KW-1185">Reference proteome</keyword>
<dbReference type="InterPro" id="IPR012001">
    <property type="entry name" value="Thiamin_PyroP_enz_TPP-bd_dom"/>
</dbReference>
<evidence type="ECO:0000259" key="10">
    <source>
        <dbReference type="Pfam" id="PF16582"/>
    </source>
</evidence>
<dbReference type="GO" id="GO:0030976">
    <property type="term" value="F:thiamine pyrophosphate binding"/>
    <property type="evidence" value="ECO:0007669"/>
    <property type="project" value="UniProtKB-UniRule"/>
</dbReference>
<name>A0A379ZCT5_9GAMM</name>
<dbReference type="HAMAP" id="MF_01659">
    <property type="entry name" value="MenD"/>
    <property type="match status" value="1"/>
</dbReference>
<dbReference type="GO" id="GO:0009234">
    <property type="term" value="P:menaquinone biosynthetic process"/>
    <property type="evidence" value="ECO:0007669"/>
    <property type="project" value="UniProtKB-UniRule"/>
</dbReference>
<gene>
    <name evidence="7 11" type="primary">menD</name>
    <name evidence="11" type="ORF">NCTC10738_01406</name>
</gene>
<dbReference type="PANTHER" id="PTHR42916">
    <property type="entry name" value="2-SUCCINYL-5-ENOLPYRUVYL-6-HYDROXY-3-CYCLOHEXENE-1-CARBOXYLATE SYNTHASE"/>
    <property type="match status" value="1"/>
</dbReference>
<dbReference type="PIRSF" id="PIRSF004983">
    <property type="entry name" value="MenD"/>
    <property type="match status" value="1"/>
</dbReference>
<accession>A0A379ZCT5</accession>
<dbReference type="SUPFAM" id="SSF52467">
    <property type="entry name" value="DHS-like NAD/FAD-binding domain"/>
    <property type="match status" value="1"/>
</dbReference>
<comment type="pathway">
    <text evidence="7">Quinol/quinone metabolism; menaquinone biosynthesis.</text>
</comment>
<dbReference type="GO" id="GO:0070204">
    <property type="term" value="F:2-succinyl-5-enolpyruvyl-6-hydroxy-3-cyclohexene-1-carboxylic-acid synthase activity"/>
    <property type="evidence" value="ECO:0007669"/>
    <property type="project" value="UniProtKB-UniRule"/>
</dbReference>
<evidence type="ECO:0000256" key="2">
    <source>
        <dbReference type="ARBA" id="ARBA00022679"/>
    </source>
</evidence>
<dbReference type="InterPro" id="IPR011766">
    <property type="entry name" value="TPP_enzyme_TPP-bd"/>
</dbReference>
<comment type="function">
    <text evidence="7">Catalyzes the thiamine diphosphate-dependent decarboxylation of 2-oxoglutarate and the subsequent addition of the resulting succinic semialdehyde-thiamine pyrophosphate anion to isochorismate to yield 2-succinyl-5-enolpyruvyl-6-hydroxy-3-cyclohexene-1-carboxylate (SEPHCHC).</text>
</comment>
<dbReference type="CDD" id="cd02009">
    <property type="entry name" value="TPP_SHCHC_synthase"/>
    <property type="match status" value="1"/>
</dbReference>
<comment type="subunit">
    <text evidence="7">Homodimer.</text>
</comment>
<keyword evidence="2 7" id="KW-0808">Transferase</keyword>